<comment type="pathway">
    <text evidence="2">Amino-acid biosynthesis; L-tryptophan biosynthesis; L-tryptophan from chorismate: step 4/5.</text>
</comment>
<dbReference type="GO" id="GO:0000162">
    <property type="term" value="P:L-tryptophan biosynthetic process"/>
    <property type="evidence" value="ECO:0007669"/>
    <property type="project" value="UniProtKB-UniPathway"/>
</dbReference>
<accession>A0A5N6PMH3</accession>
<dbReference type="SUPFAM" id="SSF51366">
    <property type="entry name" value="Ribulose-phoshate binding barrel"/>
    <property type="match status" value="1"/>
</dbReference>
<dbReference type="UniPathway" id="UPA00035">
    <property type="reaction ID" value="UER00043"/>
</dbReference>
<sequence>MESFTFCPSSSINHTFSRFTFRFRLISHTLIDNHIPNVPCLRAQQSDDIPPVEIKVRNSHDETRIRRRPPTGPPLHYVGPFEFRLQNEGNTPRNILEEIVWNKDAEVAQMKSKKPLHTLKKAIDLAPPPRDFIGALKASYIRTGMPALIAEVKKASPSRGVLRKDFDPVEIAKAYEKGGAACLSVLTDAKYFQGSFENLEAIRNAGVMCPLLCKEFIVDAWQLYYARSKGADAVLLIAAVLPDLDIKYMTKICKLIGLTALVEVHDENELDRIIEIDGIQLIGINNRNLETFEVDICNTKKLLEGERGEKIRQKDIVVVGESGLFTPADVAYVQEAGVKAWSKCDNDQVHWRLPILPPWYKKGSLEVNGSNYETDQKCCRFEELIKGQRSTAKRQHHPTMQLGWKKACEDYHQYKRRVKGADGHSEMEAHAEMEILFGHQLEQVVVVEVKPLVIEQERSLQLLILYLIKQEHPIAFFSKGFSSPTKFKFAYDRELLALVLAGDEIRKSLQIDTYTSTILQKLGAQPLDMVDFTLVDGLSFFRKRLVIPDVSDLLVSLLQAAHGCI</sequence>
<evidence type="ECO:0000313" key="11">
    <source>
        <dbReference type="Proteomes" id="UP000326396"/>
    </source>
</evidence>
<dbReference type="OrthoDB" id="524799at2759"/>
<dbReference type="Gene3D" id="3.20.20.70">
    <property type="entry name" value="Aldolase class I"/>
    <property type="match status" value="1"/>
</dbReference>
<evidence type="ECO:0000256" key="5">
    <source>
        <dbReference type="ARBA" id="ARBA00022793"/>
    </source>
</evidence>
<dbReference type="GO" id="GO:0004640">
    <property type="term" value="F:phosphoribosylanthranilate isomerase activity"/>
    <property type="evidence" value="ECO:0007669"/>
    <property type="project" value="TreeGrafter"/>
</dbReference>
<dbReference type="GO" id="GO:0004425">
    <property type="term" value="F:indole-3-glycerol-phosphate synthase activity"/>
    <property type="evidence" value="ECO:0007669"/>
    <property type="project" value="UniProtKB-EC"/>
</dbReference>
<organism evidence="10 11">
    <name type="scientific">Mikania micrantha</name>
    <name type="common">bitter vine</name>
    <dbReference type="NCBI Taxonomy" id="192012"/>
    <lineage>
        <taxon>Eukaryota</taxon>
        <taxon>Viridiplantae</taxon>
        <taxon>Streptophyta</taxon>
        <taxon>Embryophyta</taxon>
        <taxon>Tracheophyta</taxon>
        <taxon>Spermatophyta</taxon>
        <taxon>Magnoliopsida</taxon>
        <taxon>eudicotyledons</taxon>
        <taxon>Gunneridae</taxon>
        <taxon>Pentapetalae</taxon>
        <taxon>asterids</taxon>
        <taxon>campanulids</taxon>
        <taxon>Asterales</taxon>
        <taxon>Asteraceae</taxon>
        <taxon>Asteroideae</taxon>
        <taxon>Heliantheae alliance</taxon>
        <taxon>Eupatorieae</taxon>
        <taxon>Mikania</taxon>
    </lineage>
</organism>
<dbReference type="PANTHER" id="PTHR22854">
    <property type="entry name" value="TRYPTOPHAN BIOSYNTHESIS PROTEIN"/>
    <property type="match status" value="1"/>
</dbReference>
<proteinExistence type="inferred from homology"/>
<dbReference type="PROSITE" id="PS00614">
    <property type="entry name" value="IGPS"/>
    <property type="match status" value="1"/>
</dbReference>
<keyword evidence="4" id="KW-0028">Amino-acid biosynthesis</keyword>
<evidence type="ECO:0000256" key="8">
    <source>
        <dbReference type="ARBA" id="ARBA00023239"/>
    </source>
</evidence>
<dbReference type="AlphaFoldDB" id="A0A5N6PMH3"/>
<feature type="domain" description="Indole-3-glycerol phosphate synthase" evidence="9">
    <location>
        <begin position="96"/>
        <end position="340"/>
    </location>
</feature>
<protein>
    <recommendedName>
        <fullName evidence="3">indole-3-glycerol-phosphate synthase</fullName>
        <ecNumber evidence="3">4.1.1.48</ecNumber>
    </recommendedName>
</protein>
<dbReference type="Pfam" id="PF00218">
    <property type="entry name" value="IGPS"/>
    <property type="match status" value="1"/>
</dbReference>
<comment type="catalytic activity">
    <reaction evidence="1">
        <text>1-(2-carboxyphenylamino)-1-deoxy-D-ribulose 5-phosphate + H(+) = (1S,2R)-1-C-(indol-3-yl)glycerol 3-phosphate + CO2 + H2O</text>
        <dbReference type="Rhea" id="RHEA:23476"/>
        <dbReference type="ChEBI" id="CHEBI:15377"/>
        <dbReference type="ChEBI" id="CHEBI:15378"/>
        <dbReference type="ChEBI" id="CHEBI:16526"/>
        <dbReference type="ChEBI" id="CHEBI:58613"/>
        <dbReference type="ChEBI" id="CHEBI:58866"/>
        <dbReference type="EC" id="4.1.1.48"/>
    </reaction>
</comment>
<keyword evidence="5" id="KW-0210">Decarboxylase</keyword>
<dbReference type="CDD" id="cd00331">
    <property type="entry name" value="IGPS"/>
    <property type="match status" value="1"/>
</dbReference>
<keyword evidence="11" id="KW-1185">Reference proteome</keyword>
<evidence type="ECO:0000256" key="6">
    <source>
        <dbReference type="ARBA" id="ARBA00022822"/>
    </source>
</evidence>
<evidence type="ECO:0000256" key="4">
    <source>
        <dbReference type="ARBA" id="ARBA00022605"/>
    </source>
</evidence>
<dbReference type="EC" id="4.1.1.48" evidence="3"/>
<evidence type="ECO:0000313" key="10">
    <source>
        <dbReference type="EMBL" id="KAD6794395.1"/>
    </source>
</evidence>
<comment type="caution">
    <text evidence="10">The sequence shown here is derived from an EMBL/GenBank/DDBJ whole genome shotgun (WGS) entry which is preliminary data.</text>
</comment>
<gene>
    <name evidence="10" type="ORF">E3N88_05291</name>
</gene>
<keyword evidence="6" id="KW-0822">Tryptophan biosynthesis</keyword>
<evidence type="ECO:0000256" key="1">
    <source>
        <dbReference type="ARBA" id="ARBA00001633"/>
    </source>
</evidence>
<dbReference type="FunFam" id="3.20.20.70:FF:000146">
    <property type="entry name" value="Indole-3-glycerol phosphate synthase chloroplastic"/>
    <property type="match status" value="1"/>
</dbReference>
<evidence type="ECO:0000256" key="3">
    <source>
        <dbReference type="ARBA" id="ARBA00012362"/>
    </source>
</evidence>
<dbReference type="InterPro" id="IPR001468">
    <property type="entry name" value="Indole-3-GlycerolPSynthase_CS"/>
</dbReference>
<evidence type="ECO:0000256" key="2">
    <source>
        <dbReference type="ARBA" id="ARBA00004696"/>
    </source>
</evidence>
<dbReference type="HAMAP" id="MF_00134_B">
    <property type="entry name" value="IGPS_B"/>
    <property type="match status" value="1"/>
</dbReference>
<dbReference type="InterPro" id="IPR013785">
    <property type="entry name" value="Aldolase_TIM"/>
</dbReference>
<keyword evidence="7" id="KW-0057">Aromatic amino acid biosynthesis</keyword>
<dbReference type="InterPro" id="IPR013798">
    <property type="entry name" value="Indole-3-glycerol_P_synth_dom"/>
</dbReference>
<reference evidence="10 11" key="1">
    <citation type="submission" date="2019-05" db="EMBL/GenBank/DDBJ databases">
        <title>Mikania micrantha, genome provides insights into the molecular mechanism of rapid growth.</title>
        <authorList>
            <person name="Liu B."/>
        </authorList>
    </citation>
    <scope>NUCLEOTIDE SEQUENCE [LARGE SCALE GENOMIC DNA]</scope>
    <source>
        <strain evidence="10">NLD-2019</strain>
        <tissue evidence="10">Leaf</tissue>
    </source>
</reference>
<dbReference type="InterPro" id="IPR011060">
    <property type="entry name" value="RibuloseP-bd_barrel"/>
</dbReference>
<keyword evidence="8" id="KW-0456">Lyase</keyword>
<dbReference type="EMBL" id="SZYD01000003">
    <property type="protein sequence ID" value="KAD6794395.1"/>
    <property type="molecule type" value="Genomic_DNA"/>
</dbReference>
<dbReference type="InterPro" id="IPR045186">
    <property type="entry name" value="Indole-3-glycerol_P_synth"/>
</dbReference>
<evidence type="ECO:0000256" key="7">
    <source>
        <dbReference type="ARBA" id="ARBA00023141"/>
    </source>
</evidence>
<name>A0A5N6PMH3_9ASTR</name>
<evidence type="ECO:0000259" key="9">
    <source>
        <dbReference type="Pfam" id="PF00218"/>
    </source>
</evidence>
<dbReference type="Proteomes" id="UP000326396">
    <property type="component" value="Linkage Group LG11"/>
</dbReference>
<dbReference type="PANTHER" id="PTHR22854:SF19">
    <property type="entry name" value="INDOLE-3-GLYCEROL-PHOSPHATE SYNTHASE"/>
    <property type="match status" value="1"/>
</dbReference>